<evidence type="ECO:0000313" key="1">
    <source>
        <dbReference type="EMBL" id="AZQ77829.1"/>
    </source>
</evidence>
<dbReference type="AlphaFoldDB" id="A0A3S9PZN1"/>
<organism evidence="1 2">
    <name type="scientific">Flaviflexus ciconiae</name>
    <dbReference type="NCBI Taxonomy" id="2496867"/>
    <lineage>
        <taxon>Bacteria</taxon>
        <taxon>Bacillati</taxon>
        <taxon>Actinomycetota</taxon>
        <taxon>Actinomycetes</taxon>
        <taxon>Actinomycetales</taxon>
        <taxon>Actinomycetaceae</taxon>
        <taxon>Flaviflexus</taxon>
    </lineage>
</organism>
<protein>
    <submittedName>
        <fullName evidence="1">Uncharacterized protein</fullName>
    </submittedName>
</protein>
<dbReference type="Pfam" id="PF15588">
    <property type="entry name" value="Imm10"/>
    <property type="match status" value="1"/>
</dbReference>
<accession>A0A3S9PZN1</accession>
<dbReference type="OrthoDB" id="4198523at2"/>
<sequence length="107" mass="11378">MIQVGWIEDEELGFAALVIHDEESGDSQRPLSSSDQDRELGQNTYCLVRGGATYYGGVSSYSFAGTTLSLSITSEAADILHLPTPLEIDLGVPGAALAREHLPTLLA</sequence>
<evidence type="ECO:0000313" key="2">
    <source>
        <dbReference type="Proteomes" id="UP000280344"/>
    </source>
</evidence>
<dbReference type="EMBL" id="CP034593">
    <property type="protein sequence ID" value="AZQ77829.1"/>
    <property type="molecule type" value="Genomic_DNA"/>
</dbReference>
<dbReference type="KEGG" id="flh:EJ997_11245"/>
<reference evidence="1 2" key="1">
    <citation type="submission" date="2018-12" db="EMBL/GenBank/DDBJ databases">
        <title>Complete genome sequence of Flaviflexus sp. H23T48.</title>
        <authorList>
            <person name="Bae J.-W."/>
            <person name="Lee J.-Y."/>
        </authorList>
    </citation>
    <scope>NUCLEOTIDE SEQUENCE [LARGE SCALE GENOMIC DNA]</scope>
    <source>
        <strain evidence="1 2">H23T48</strain>
    </source>
</reference>
<proteinExistence type="predicted"/>
<name>A0A3S9PZN1_9ACTO</name>
<dbReference type="RefSeq" id="WP_126704632.1">
    <property type="nucleotide sequence ID" value="NZ_CP034593.1"/>
</dbReference>
<keyword evidence="2" id="KW-1185">Reference proteome</keyword>
<gene>
    <name evidence="1" type="ORF">EJ997_11245</name>
</gene>
<dbReference type="InterPro" id="IPR028962">
    <property type="entry name" value="Imm10"/>
</dbReference>
<dbReference type="Proteomes" id="UP000280344">
    <property type="component" value="Chromosome"/>
</dbReference>